<name>A0ABT7V1S2_9ACTN</name>
<dbReference type="Proteomes" id="UP001529256">
    <property type="component" value="Unassembled WGS sequence"/>
</dbReference>
<reference evidence="1 2" key="3">
    <citation type="submission" date="2023-06" db="EMBL/GenBank/DDBJ databases">
        <authorList>
            <person name="Zeman M."/>
            <person name="Kubasova T."/>
            <person name="Jahodarova E."/>
            <person name="Nykrynova M."/>
            <person name="Rychlik I."/>
        </authorList>
    </citation>
    <scope>NUCLEOTIDE SEQUENCE [LARGE SCALE GENOMIC DNA]</scope>
    <source>
        <strain evidence="1 2">153_Feed</strain>
    </source>
</reference>
<dbReference type="EMBL" id="JAUDEA010000002">
    <property type="protein sequence ID" value="MDM8270562.1"/>
    <property type="molecule type" value="Genomic_DNA"/>
</dbReference>
<evidence type="ECO:0000313" key="1">
    <source>
        <dbReference type="EMBL" id="MDM8270562.1"/>
    </source>
</evidence>
<comment type="caution">
    <text evidence="1">The sequence shown here is derived from an EMBL/GenBank/DDBJ whole genome shotgun (WGS) entry which is preliminary data.</text>
</comment>
<evidence type="ECO:0000313" key="2">
    <source>
        <dbReference type="Proteomes" id="UP001529256"/>
    </source>
</evidence>
<protein>
    <submittedName>
        <fullName evidence="1">Uncharacterized protein</fullName>
    </submittedName>
</protein>
<organism evidence="1 2">
    <name type="scientific">Thermophilibacter provencensis</name>
    <dbReference type="NCBI Taxonomy" id="1852386"/>
    <lineage>
        <taxon>Bacteria</taxon>
        <taxon>Bacillati</taxon>
        <taxon>Actinomycetota</taxon>
        <taxon>Coriobacteriia</taxon>
        <taxon>Coriobacteriales</taxon>
        <taxon>Atopobiaceae</taxon>
        <taxon>Thermophilibacter</taxon>
    </lineage>
</organism>
<dbReference type="RefSeq" id="WP_289510658.1">
    <property type="nucleotide sequence ID" value="NZ_JAUDEA010000002.1"/>
</dbReference>
<keyword evidence="2" id="KW-1185">Reference proteome</keyword>
<proteinExistence type="predicted"/>
<accession>A0ABT7V1S2</accession>
<reference evidence="1 2" key="1">
    <citation type="submission" date="2023-06" db="EMBL/GenBank/DDBJ databases">
        <title>Identification and characterization of horizontal gene transfer across gut microbiota members of farm animals based on homology search.</title>
        <authorList>
            <person name="Schwarzerova J."/>
            <person name="Nykrynova M."/>
            <person name="Jureckova K."/>
            <person name="Cejkova D."/>
            <person name="Rychlik I."/>
        </authorList>
    </citation>
    <scope>NUCLEOTIDE SEQUENCE [LARGE SCALE GENOMIC DNA]</scope>
    <source>
        <strain evidence="1 2">153_Feed</strain>
    </source>
</reference>
<gene>
    <name evidence="1" type="ORF">QUW25_02520</name>
</gene>
<reference evidence="2" key="2">
    <citation type="submission" date="2023-06" db="EMBL/GenBank/DDBJ databases">
        <title>Identification and characterization of horizontal gene transfer across gut microbiota members of farm animals based on homology search.</title>
        <authorList>
            <person name="Zeman M."/>
            <person name="Kubasova T."/>
            <person name="Jahodarova E."/>
            <person name="Nykrynova M."/>
            <person name="Rychlik I."/>
        </authorList>
    </citation>
    <scope>NUCLEOTIDE SEQUENCE [LARGE SCALE GENOMIC DNA]</scope>
    <source>
        <strain evidence="2">153_Feed</strain>
    </source>
</reference>
<sequence length="108" mass="11909">MATDETTVTIPPVRAFAGVKADKAHALKPLEEASEVHGAWQAMASAELAHGGDCVLARLWRKRLLDECADVIQATINLVAALGVEDFRPWMKACERRNRERGRITDGR</sequence>